<sequence>MQVQQLQNQLKFTISDNSPNASSHYLITSLASQVQTLNLASQLRSPTKNVSLVSDMNQSQSQTPVFELTKRDRAESNNMNDDGRQRLFSDVSNNSKGISNKEQMYIYHSSFAGGRKTTYWAGEGGKKESYPDTSYNVTNPSYKNESKNKNQIDNFKSSGFSSTNNVLIKNANGLKLKISRNIQDYKIRGRSRLESELSKQKAHKNNIAIKLNDLNRQLDEQLQRKNDGRVSRNQHLKDESQNQYDNSYFQTMHSNKQNKRSGLSTRNSSFNNRLTHQQSRSQLQSQSENYDLPTISNTPLDLEKYKIKDRSASRGPISSMKTIDSIYTIKMSDNNAGLQNVPKVEFTTNKLQNDRYLHINDQSGSRPEPSTFINQSIDASNKDVKEVIRSKTIQSQRINTLRKQSTNREEIQVGINSAKLSKNSKFSKLYQQLLKKREQDLHDPNSALYYLQSKYYMNNYNALQGLESRDVRFPLFKLVKELQQQNFHSVDKIDKKLKHSLRQNNYFKQVNLVKQENMLPHRFIVNQDGSVYKKLYASQSGEFDYQQNENLQVNKIFESTRNDVLLIQDQSNRSVQNQDKSTVKLNSRNKTNNLTSSKTGVGTGAKQEMQLWASFDNDFNQKLLKMDGVSKYQYYSKNPMLNYCKYLFDRERVISSYFRYNQ</sequence>
<feature type="compositionally biased region" description="Basic and acidic residues" evidence="1">
    <location>
        <begin position="75"/>
        <end position="87"/>
    </location>
</feature>
<feature type="region of interest" description="Disordered" evidence="1">
    <location>
        <begin position="75"/>
        <end position="94"/>
    </location>
</feature>
<feature type="compositionally biased region" description="Basic and acidic residues" evidence="1">
    <location>
        <begin position="223"/>
        <end position="240"/>
    </location>
</feature>
<organism evidence="2 3">
    <name type="scientific">Stylonychia lemnae</name>
    <name type="common">Ciliate</name>
    <dbReference type="NCBI Taxonomy" id="5949"/>
    <lineage>
        <taxon>Eukaryota</taxon>
        <taxon>Sar</taxon>
        <taxon>Alveolata</taxon>
        <taxon>Ciliophora</taxon>
        <taxon>Intramacronucleata</taxon>
        <taxon>Spirotrichea</taxon>
        <taxon>Stichotrichia</taxon>
        <taxon>Sporadotrichida</taxon>
        <taxon>Oxytrichidae</taxon>
        <taxon>Stylonychinae</taxon>
        <taxon>Stylonychia</taxon>
    </lineage>
</organism>
<evidence type="ECO:0000256" key="1">
    <source>
        <dbReference type="SAM" id="MobiDB-lite"/>
    </source>
</evidence>
<accession>A0A078AFF5</accession>
<feature type="compositionally biased region" description="Polar residues" evidence="1">
    <location>
        <begin position="241"/>
        <end position="276"/>
    </location>
</feature>
<dbReference type="AlphaFoldDB" id="A0A078AFF5"/>
<gene>
    <name evidence="2" type="primary">Contig12857.g650</name>
    <name evidence="2" type="ORF">STYLEM_8649</name>
</gene>
<dbReference type="EMBL" id="CCKQ01008216">
    <property type="protein sequence ID" value="CDW79658.1"/>
    <property type="molecule type" value="Genomic_DNA"/>
</dbReference>
<feature type="compositionally biased region" description="Polar residues" evidence="1">
    <location>
        <begin position="576"/>
        <end position="600"/>
    </location>
</feature>
<evidence type="ECO:0000313" key="3">
    <source>
        <dbReference type="Proteomes" id="UP000039865"/>
    </source>
</evidence>
<protein>
    <submittedName>
        <fullName evidence="2">Uncharacterized protein</fullName>
    </submittedName>
</protein>
<feature type="compositionally biased region" description="Low complexity" evidence="1">
    <location>
        <begin position="277"/>
        <end position="287"/>
    </location>
</feature>
<keyword evidence="3" id="KW-1185">Reference proteome</keyword>
<feature type="region of interest" description="Disordered" evidence="1">
    <location>
        <begin position="576"/>
        <end position="601"/>
    </location>
</feature>
<reference evidence="2 3" key="1">
    <citation type="submission" date="2014-06" db="EMBL/GenBank/DDBJ databases">
        <authorList>
            <person name="Swart Estienne"/>
        </authorList>
    </citation>
    <scope>NUCLEOTIDE SEQUENCE [LARGE SCALE GENOMIC DNA]</scope>
    <source>
        <strain evidence="2 3">130c</strain>
    </source>
</reference>
<proteinExistence type="predicted"/>
<dbReference type="Proteomes" id="UP000039865">
    <property type="component" value="Unassembled WGS sequence"/>
</dbReference>
<dbReference type="InParanoid" id="A0A078AFF5"/>
<name>A0A078AFF5_STYLE</name>
<feature type="region of interest" description="Disordered" evidence="1">
    <location>
        <begin position="223"/>
        <end position="295"/>
    </location>
</feature>
<evidence type="ECO:0000313" key="2">
    <source>
        <dbReference type="EMBL" id="CDW79658.1"/>
    </source>
</evidence>